<dbReference type="OrthoDB" id="9780824at2"/>
<dbReference type="InterPro" id="IPR023772">
    <property type="entry name" value="DNA-bd_HTH_TetR-type_CS"/>
</dbReference>
<evidence type="ECO:0000313" key="5">
    <source>
        <dbReference type="EMBL" id="RHW32496.1"/>
    </source>
</evidence>
<keyword evidence="6" id="KW-1185">Reference proteome</keyword>
<dbReference type="SUPFAM" id="SSF46689">
    <property type="entry name" value="Homeodomain-like"/>
    <property type="match status" value="1"/>
</dbReference>
<dbReference type="Proteomes" id="UP000285456">
    <property type="component" value="Unassembled WGS sequence"/>
</dbReference>
<evidence type="ECO:0000313" key="6">
    <source>
        <dbReference type="Proteomes" id="UP000285456"/>
    </source>
</evidence>
<evidence type="ECO:0000259" key="4">
    <source>
        <dbReference type="PROSITE" id="PS50977"/>
    </source>
</evidence>
<dbReference type="EMBL" id="QWEH01000005">
    <property type="protein sequence ID" value="RHW32496.1"/>
    <property type="molecule type" value="Genomic_DNA"/>
</dbReference>
<protein>
    <submittedName>
        <fullName evidence="5">TetR/AcrR family transcriptional regulator</fullName>
    </submittedName>
</protein>
<dbReference type="PRINTS" id="PR00455">
    <property type="entry name" value="HTHTETR"/>
</dbReference>
<dbReference type="GO" id="GO:0003677">
    <property type="term" value="F:DNA binding"/>
    <property type="evidence" value="ECO:0007669"/>
    <property type="project" value="UniProtKB-UniRule"/>
</dbReference>
<dbReference type="InterPro" id="IPR036271">
    <property type="entry name" value="Tet_transcr_reg_TetR-rel_C_sf"/>
</dbReference>
<dbReference type="Pfam" id="PF00440">
    <property type="entry name" value="TetR_N"/>
    <property type="match status" value="1"/>
</dbReference>
<sequence length="206" mass="23636">MTNSETKLTKKQIAILEAATELFAEKGYAGTSTSEIANKAEVAEGTIFKHFKSKKGLLLSIVSPMMVKLIAPMVKNDMNKVLDQDFEHFQDFIRAMIENRKAFIKKNLPLLRILIQEIPFHPELKEQFIEHIGKDIFARLRNIVEHYQAKGQLIQTHSDTIIRIVASSIFSYIIARYVIVPDGDWNDEEEVERIIQVLENGIVPRE</sequence>
<dbReference type="PROSITE" id="PS01081">
    <property type="entry name" value="HTH_TETR_1"/>
    <property type="match status" value="1"/>
</dbReference>
<dbReference type="RefSeq" id="WP_118889154.1">
    <property type="nucleotide sequence ID" value="NZ_PHUT01000005.1"/>
</dbReference>
<keyword evidence="2 3" id="KW-0238">DNA-binding</keyword>
<organism evidence="5 6">
    <name type="scientific">Oceanobacillus profundus</name>
    <dbReference type="NCBI Taxonomy" id="372463"/>
    <lineage>
        <taxon>Bacteria</taxon>
        <taxon>Bacillati</taxon>
        <taxon>Bacillota</taxon>
        <taxon>Bacilli</taxon>
        <taxon>Bacillales</taxon>
        <taxon>Bacillaceae</taxon>
        <taxon>Oceanobacillus</taxon>
    </lineage>
</organism>
<gene>
    <name evidence="5" type="ORF">D1B32_09190</name>
</gene>
<dbReference type="PANTHER" id="PTHR43479">
    <property type="entry name" value="ACREF/ENVCD OPERON REPRESSOR-RELATED"/>
    <property type="match status" value="1"/>
</dbReference>
<dbReference type="Gene3D" id="1.10.357.10">
    <property type="entry name" value="Tetracycline Repressor, domain 2"/>
    <property type="match status" value="1"/>
</dbReference>
<evidence type="ECO:0000256" key="2">
    <source>
        <dbReference type="ARBA" id="ARBA00023125"/>
    </source>
</evidence>
<keyword evidence="1" id="KW-0678">Repressor</keyword>
<feature type="DNA-binding region" description="H-T-H motif" evidence="3">
    <location>
        <begin position="32"/>
        <end position="51"/>
    </location>
</feature>
<dbReference type="SUPFAM" id="SSF48498">
    <property type="entry name" value="Tetracyclin repressor-like, C-terminal domain"/>
    <property type="match status" value="1"/>
</dbReference>
<dbReference type="AlphaFoldDB" id="A0A417YHS5"/>
<comment type="caution">
    <text evidence="5">The sequence shown here is derived from an EMBL/GenBank/DDBJ whole genome shotgun (WGS) entry which is preliminary data.</text>
</comment>
<dbReference type="InterPro" id="IPR009057">
    <property type="entry name" value="Homeodomain-like_sf"/>
</dbReference>
<dbReference type="InterPro" id="IPR001647">
    <property type="entry name" value="HTH_TetR"/>
</dbReference>
<dbReference type="InterPro" id="IPR050624">
    <property type="entry name" value="HTH-type_Tx_Regulator"/>
</dbReference>
<dbReference type="Gene3D" id="1.10.10.60">
    <property type="entry name" value="Homeodomain-like"/>
    <property type="match status" value="1"/>
</dbReference>
<dbReference type="PROSITE" id="PS50977">
    <property type="entry name" value="HTH_TETR_2"/>
    <property type="match status" value="1"/>
</dbReference>
<evidence type="ECO:0000256" key="1">
    <source>
        <dbReference type="ARBA" id="ARBA00022491"/>
    </source>
</evidence>
<accession>A0A417YHS5</accession>
<name>A0A417YHS5_9BACI</name>
<evidence type="ECO:0000256" key="3">
    <source>
        <dbReference type="PROSITE-ProRule" id="PRU00335"/>
    </source>
</evidence>
<proteinExistence type="predicted"/>
<dbReference type="PANTHER" id="PTHR43479:SF11">
    <property type="entry name" value="ACREF_ENVCD OPERON REPRESSOR-RELATED"/>
    <property type="match status" value="1"/>
</dbReference>
<reference evidence="5 6" key="1">
    <citation type="journal article" date="2007" name="Int. J. Syst. Evol. Microbiol.">
        <title>Oceanobacillus profundus sp. nov., isolated from a deep-sea sediment core.</title>
        <authorList>
            <person name="Kim Y.G."/>
            <person name="Choi D.H."/>
            <person name="Hyun S."/>
            <person name="Cho B.C."/>
        </authorList>
    </citation>
    <scope>NUCLEOTIDE SEQUENCE [LARGE SCALE GENOMIC DNA]</scope>
    <source>
        <strain evidence="5 6">DSM 18246</strain>
    </source>
</reference>
<feature type="domain" description="HTH tetR-type" evidence="4">
    <location>
        <begin position="9"/>
        <end position="69"/>
    </location>
</feature>